<dbReference type="EMBL" id="AP023326">
    <property type="protein sequence ID" value="BCI68048.1"/>
    <property type="molecule type" value="Genomic_DNA"/>
</dbReference>
<sequence length="63" mass="7585">MFDPESIYSVAIEKCEREIRADETENGRLRRDRDWRRDYAAALQKRLREAERRPSVFVVEGDQ</sequence>
<evidence type="ECO:0000313" key="1">
    <source>
        <dbReference type="EMBL" id="BCI68048.1"/>
    </source>
</evidence>
<dbReference type="Proteomes" id="UP000515220">
    <property type="component" value="Chromosome"/>
</dbReference>
<evidence type="ECO:0000313" key="2">
    <source>
        <dbReference type="Proteomes" id="UP000515220"/>
    </source>
</evidence>
<reference evidence="1 2" key="1">
    <citation type="submission" date="2020-07" db="EMBL/GenBank/DDBJ databases">
        <title>Complete Genome Sequence of an acetic acid bacterium, Acetobacter aceti JCM20276.</title>
        <authorList>
            <person name="Hirose Y."/>
            <person name="Mihara H."/>
        </authorList>
    </citation>
    <scope>NUCLEOTIDE SEQUENCE [LARGE SCALE GENOMIC DNA]</scope>
    <source>
        <strain evidence="1 2">JCM20276</strain>
    </source>
</reference>
<protein>
    <submittedName>
        <fullName evidence="1">Uncharacterized protein</fullName>
    </submittedName>
</protein>
<organism evidence="1 2">
    <name type="scientific">Acetobacter aceti</name>
    <dbReference type="NCBI Taxonomy" id="435"/>
    <lineage>
        <taxon>Bacteria</taxon>
        <taxon>Pseudomonadati</taxon>
        <taxon>Pseudomonadota</taxon>
        <taxon>Alphaproteobacteria</taxon>
        <taxon>Acetobacterales</taxon>
        <taxon>Acetobacteraceae</taxon>
        <taxon>Acetobacter</taxon>
        <taxon>Acetobacter subgen. Acetobacter</taxon>
    </lineage>
</organism>
<dbReference type="AlphaFoldDB" id="A0A6S6PJN8"/>
<name>A0A6S6PJN8_ACEAC</name>
<accession>A0A6S6PJN8</accession>
<gene>
    <name evidence="1" type="ORF">AAJCM20276_26720</name>
</gene>
<proteinExistence type="predicted"/>